<dbReference type="EMBL" id="JALLBG020000285">
    <property type="protein sequence ID" value="KAL3756931.1"/>
    <property type="molecule type" value="Genomic_DNA"/>
</dbReference>
<dbReference type="Proteomes" id="UP001530293">
    <property type="component" value="Unassembled WGS sequence"/>
</dbReference>
<feature type="compositionally biased region" description="Basic and acidic residues" evidence="1">
    <location>
        <begin position="36"/>
        <end position="45"/>
    </location>
</feature>
<proteinExistence type="predicted"/>
<organism evidence="2 3">
    <name type="scientific">Discostella pseudostelligera</name>
    <dbReference type="NCBI Taxonomy" id="259834"/>
    <lineage>
        <taxon>Eukaryota</taxon>
        <taxon>Sar</taxon>
        <taxon>Stramenopiles</taxon>
        <taxon>Ochrophyta</taxon>
        <taxon>Bacillariophyta</taxon>
        <taxon>Coscinodiscophyceae</taxon>
        <taxon>Thalassiosirophycidae</taxon>
        <taxon>Stephanodiscales</taxon>
        <taxon>Stephanodiscaceae</taxon>
        <taxon>Discostella</taxon>
    </lineage>
</organism>
<gene>
    <name evidence="2" type="ORF">ACHAWU_002476</name>
</gene>
<sequence>MHNHDYSSDNDNMGGNDLPAGVLRSRGGWEDTQNIEMEHQRERLRLAQGADQGAHGGATGRGLSISHAAVDLTQFRNEEVGKGYKAKHVVRQRDASLSMTSVVDMSGGKFSKQPATSTKRNNDDKQNDTRDERKIEPADVRHRTYLEYKGMRDFMKEIDKILQTPGRK</sequence>
<protein>
    <submittedName>
        <fullName evidence="2">Uncharacterized protein</fullName>
    </submittedName>
</protein>
<reference evidence="2 3" key="1">
    <citation type="submission" date="2024-10" db="EMBL/GenBank/DDBJ databases">
        <title>Updated reference genomes for cyclostephanoid diatoms.</title>
        <authorList>
            <person name="Roberts W.R."/>
            <person name="Alverson A.J."/>
        </authorList>
    </citation>
    <scope>NUCLEOTIDE SEQUENCE [LARGE SCALE GENOMIC DNA]</scope>
    <source>
        <strain evidence="2 3">AJA232-27</strain>
    </source>
</reference>
<dbReference type="AlphaFoldDB" id="A0ABD3LZ00"/>
<keyword evidence="3" id="KW-1185">Reference proteome</keyword>
<accession>A0ABD3LZ00</accession>
<feature type="region of interest" description="Disordered" evidence="1">
    <location>
        <begin position="100"/>
        <end position="140"/>
    </location>
</feature>
<evidence type="ECO:0000256" key="1">
    <source>
        <dbReference type="SAM" id="MobiDB-lite"/>
    </source>
</evidence>
<comment type="caution">
    <text evidence="2">The sequence shown here is derived from an EMBL/GenBank/DDBJ whole genome shotgun (WGS) entry which is preliminary data.</text>
</comment>
<feature type="compositionally biased region" description="Basic and acidic residues" evidence="1">
    <location>
        <begin position="120"/>
        <end position="140"/>
    </location>
</feature>
<evidence type="ECO:0000313" key="3">
    <source>
        <dbReference type="Proteomes" id="UP001530293"/>
    </source>
</evidence>
<name>A0ABD3LZ00_9STRA</name>
<evidence type="ECO:0000313" key="2">
    <source>
        <dbReference type="EMBL" id="KAL3756931.1"/>
    </source>
</evidence>
<feature type="region of interest" description="Disordered" evidence="1">
    <location>
        <begin position="1"/>
        <end position="62"/>
    </location>
</feature>